<feature type="region of interest" description="Disordered" evidence="2">
    <location>
        <begin position="196"/>
        <end position="237"/>
    </location>
</feature>
<proteinExistence type="predicted"/>
<feature type="region of interest" description="Disordered" evidence="2">
    <location>
        <begin position="1"/>
        <end position="125"/>
    </location>
</feature>
<evidence type="ECO:0000256" key="2">
    <source>
        <dbReference type="SAM" id="MobiDB-lite"/>
    </source>
</evidence>
<evidence type="ECO:0000256" key="1">
    <source>
        <dbReference type="SAM" id="Coils"/>
    </source>
</evidence>
<feature type="compositionally biased region" description="Low complexity" evidence="2">
    <location>
        <begin position="196"/>
        <end position="206"/>
    </location>
</feature>
<dbReference type="AlphaFoldDB" id="A0A8S1BGD1"/>
<feature type="compositionally biased region" description="Polar residues" evidence="2">
    <location>
        <begin position="217"/>
        <end position="237"/>
    </location>
</feature>
<dbReference type="EMBL" id="CADEBD010000620">
    <property type="protein sequence ID" value="CAB3258069.1"/>
    <property type="molecule type" value="Genomic_DNA"/>
</dbReference>
<organism evidence="3 4">
    <name type="scientific">Arctia plantaginis</name>
    <name type="common">Wood tiger moth</name>
    <name type="synonym">Phalaena plantaginis</name>
    <dbReference type="NCBI Taxonomy" id="874455"/>
    <lineage>
        <taxon>Eukaryota</taxon>
        <taxon>Metazoa</taxon>
        <taxon>Ecdysozoa</taxon>
        <taxon>Arthropoda</taxon>
        <taxon>Hexapoda</taxon>
        <taxon>Insecta</taxon>
        <taxon>Pterygota</taxon>
        <taxon>Neoptera</taxon>
        <taxon>Endopterygota</taxon>
        <taxon>Lepidoptera</taxon>
        <taxon>Glossata</taxon>
        <taxon>Ditrysia</taxon>
        <taxon>Noctuoidea</taxon>
        <taxon>Erebidae</taxon>
        <taxon>Arctiinae</taxon>
        <taxon>Arctia</taxon>
    </lineage>
</organism>
<sequence length="540" mass="60842">MYRDERDGEPSPPRSRSSSRRSSASLSRRSSIKKDKEVKNTLSSTPSSATSTPKKTVKAQNLELLVTGKQFLKRSDRANSLPGSYRRPSTDSPPKTKKPVETKRASERICSQSSKSQETSVEDDMSLDLSQVSDFEDTNSKYGVKKFQALATSTPKVIKGKPRSASLQSQIHSQRVETRRALKSLDSTKQSFSYSRDSFKTSSTSSPHRYGPELDYSSVSPEYSGQSSTDMSPRASQLDQILSPKSQDLQLSSCCISTWADCSEPNTKVEHRCDGEWTSFWANYNNSVSKVPMKNYYDQCPTPYRTDTFDLADFGEVDFSDCSRKRSPDNIDALNNIIRNQGLHLTPRETQNIIKCAHLLGNVLTKAIERRSNSTDTEDPELLLRKKTMKLDLKETVIPADIKEEKRSETVTTQTDISLPNTKSAPRIFENILRQLSRSSIDVGKIENKDKTEEKKEKTEVKEKLEVNKESIEETAKEAHKEKDEVNKEKAEAVKLEVNLEKLEGNTENVVLIKTEEDNTKCCDQSEGENTKEIIKINAD</sequence>
<protein>
    <submittedName>
        <fullName evidence="3">Uncharacterized protein</fullName>
    </submittedName>
</protein>
<accession>A0A8S1BGD1</accession>
<evidence type="ECO:0000313" key="4">
    <source>
        <dbReference type="Proteomes" id="UP000494256"/>
    </source>
</evidence>
<evidence type="ECO:0000313" key="3">
    <source>
        <dbReference type="EMBL" id="CAB3258069.1"/>
    </source>
</evidence>
<gene>
    <name evidence="3" type="ORF">APLA_LOCUS16071</name>
</gene>
<dbReference type="OrthoDB" id="6496718at2759"/>
<keyword evidence="1" id="KW-0175">Coiled coil</keyword>
<comment type="caution">
    <text evidence="3">The sequence shown here is derived from an EMBL/GenBank/DDBJ whole genome shotgun (WGS) entry which is preliminary data.</text>
</comment>
<dbReference type="Proteomes" id="UP000494256">
    <property type="component" value="Unassembled WGS sequence"/>
</dbReference>
<feature type="region of interest" description="Disordered" evidence="2">
    <location>
        <begin position="153"/>
        <end position="182"/>
    </location>
</feature>
<feature type="compositionally biased region" description="Polar residues" evidence="2">
    <location>
        <begin position="109"/>
        <end position="119"/>
    </location>
</feature>
<feature type="compositionally biased region" description="Basic and acidic residues" evidence="2">
    <location>
        <begin position="98"/>
        <end position="107"/>
    </location>
</feature>
<name>A0A8S1BGD1_ARCPL</name>
<feature type="coiled-coil region" evidence="1">
    <location>
        <begin position="448"/>
        <end position="506"/>
    </location>
</feature>
<feature type="compositionally biased region" description="Low complexity" evidence="2">
    <location>
        <begin position="41"/>
        <end position="54"/>
    </location>
</feature>
<reference evidence="3 4" key="1">
    <citation type="submission" date="2020-04" db="EMBL/GenBank/DDBJ databases">
        <authorList>
            <person name="Wallbank WR R."/>
            <person name="Pardo Diaz C."/>
            <person name="Kozak K."/>
            <person name="Martin S."/>
            <person name="Jiggins C."/>
            <person name="Moest M."/>
            <person name="Warren A I."/>
            <person name="Byers J.R.P. K."/>
            <person name="Montejo-Kovacevich G."/>
            <person name="Yen C E."/>
        </authorList>
    </citation>
    <scope>NUCLEOTIDE SEQUENCE [LARGE SCALE GENOMIC DNA]</scope>
</reference>
<feature type="compositionally biased region" description="Low complexity" evidence="2">
    <location>
        <begin position="14"/>
        <end position="29"/>
    </location>
</feature>